<organism evidence="5 6">
    <name type="scientific">Candidatus Geothrix odensensis</name>
    <dbReference type="NCBI Taxonomy" id="2954440"/>
    <lineage>
        <taxon>Bacteria</taxon>
        <taxon>Pseudomonadati</taxon>
        <taxon>Acidobacteriota</taxon>
        <taxon>Holophagae</taxon>
        <taxon>Holophagales</taxon>
        <taxon>Holophagaceae</taxon>
        <taxon>Geothrix</taxon>
    </lineage>
</organism>
<dbReference type="InterPro" id="IPR051120">
    <property type="entry name" value="ABC_AA/LPS_Transport"/>
</dbReference>
<sequence length="245" mass="27112">MTDSTPCLEAVNLQKRYGDRTVVRDVSLCVGMGEVVGLLGPNGAGKTTTFYMVVGVEAPDQGTIRWLGQDVTALPMHRRARLGIGYLAQEASVFRGLTVWENLLALGELQPIPKAEQKDRCERLLAEFHLEKVRDTLGMSLSGGERRRCELARALVTEPRIMLLDEPFAGVDPKSVLEIQGLISDLKARGIGVLITDHNVRETLQIADRAYILADGMIMKNGLPSEIAEDPDIRRVYLGDRFRLD</sequence>
<dbReference type="GO" id="GO:0005524">
    <property type="term" value="F:ATP binding"/>
    <property type="evidence" value="ECO:0007669"/>
    <property type="project" value="UniProtKB-KW"/>
</dbReference>
<dbReference type="Pfam" id="PF00005">
    <property type="entry name" value="ABC_tran"/>
    <property type="match status" value="1"/>
</dbReference>
<keyword evidence="3 5" id="KW-0067">ATP-binding</keyword>
<dbReference type="SMART" id="SM00382">
    <property type="entry name" value="AAA"/>
    <property type="match status" value="1"/>
</dbReference>
<dbReference type="GO" id="GO:0016887">
    <property type="term" value="F:ATP hydrolysis activity"/>
    <property type="evidence" value="ECO:0007669"/>
    <property type="project" value="InterPro"/>
</dbReference>
<dbReference type="NCBIfam" id="TIGR04406">
    <property type="entry name" value="LPS_export_lptB"/>
    <property type="match status" value="1"/>
</dbReference>
<dbReference type="EMBL" id="JADKCH010000001">
    <property type="protein sequence ID" value="MBK8571175.1"/>
    <property type="molecule type" value="Genomic_DNA"/>
</dbReference>
<evidence type="ECO:0000313" key="6">
    <source>
        <dbReference type="Proteomes" id="UP000709959"/>
    </source>
</evidence>
<dbReference type="SUPFAM" id="SSF52540">
    <property type="entry name" value="P-loop containing nucleoside triphosphate hydrolases"/>
    <property type="match status" value="1"/>
</dbReference>
<evidence type="ECO:0000256" key="2">
    <source>
        <dbReference type="ARBA" id="ARBA00022741"/>
    </source>
</evidence>
<gene>
    <name evidence="5" type="primary">lptB</name>
    <name evidence="5" type="ORF">IPN91_00750</name>
</gene>
<dbReference type="InterPro" id="IPR027417">
    <property type="entry name" value="P-loop_NTPase"/>
</dbReference>
<dbReference type="PANTHER" id="PTHR45772">
    <property type="entry name" value="CONSERVED COMPONENT OF ABC TRANSPORTER FOR NATURAL AMINO ACIDS-RELATED"/>
    <property type="match status" value="1"/>
</dbReference>
<dbReference type="GO" id="GO:0043190">
    <property type="term" value="C:ATP-binding cassette (ABC) transporter complex"/>
    <property type="evidence" value="ECO:0007669"/>
    <property type="project" value="InterPro"/>
</dbReference>
<dbReference type="GO" id="GO:0055085">
    <property type="term" value="P:transmembrane transport"/>
    <property type="evidence" value="ECO:0007669"/>
    <property type="project" value="InterPro"/>
</dbReference>
<evidence type="ECO:0000256" key="3">
    <source>
        <dbReference type="ARBA" id="ARBA00022840"/>
    </source>
</evidence>
<comment type="caution">
    <text evidence="5">The sequence shown here is derived from an EMBL/GenBank/DDBJ whole genome shotgun (WGS) entry which is preliminary data.</text>
</comment>
<keyword evidence="1" id="KW-0813">Transport</keyword>
<dbReference type="InterPro" id="IPR003593">
    <property type="entry name" value="AAA+_ATPase"/>
</dbReference>
<evidence type="ECO:0000313" key="5">
    <source>
        <dbReference type="EMBL" id="MBK8571175.1"/>
    </source>
</evidence>
<dbReference type="AlphaFoldDB" id="A0A936K5J8"/>
<dbReference type="PROSITE" id="PS50893">
    <property type="entry name" value="ABC_TRANSPORTER_2"/>
    <property type="match status" value="1"/>
</dbReference>
<evidence type="ECO:0000256" key="1">
    <source>
        <dbReference type="ARBA" id="ARBA00022448"/>
    </source>
</evidence>
<dbReference type="PANTHER" id="PTHR45772:SF10">
    <property type="entry name" value="LIPOPOLYSACCHARIDE EXPORT SYSTEM ATP-BINDING PROTEIN LPTB"/>
    <property type="match status" value="1"/>
</dbReference>
<feature type="domain" description="ABC transporter" evidence="4">
    <location>
        <begin position="8"/>
        <end position="240"/>
    </location>
</feature>
<dbReference type="InterPro" id="IPR030921">
    <property type="entry name" value="LPS_export_LptB"/>
</dbReference>
<dbReference type="CDD" id="cd03218">
    <property type="entry name" value="ABC_YhbG"/>
    <property type="match status" value="1"/>
</dbReference>
<keyword evidence="2" id="KW-0547">Nucleotide-binding</keyword>
<dbReference type="Gene3D" id="3.40.50.300">
    <property type="entry name" value="P-loop containing nucleotide triphosphate hydrolases"/>
    <property type="match status" value="1"/>
</dbReference>
<proteinExistence type="predicted"/>
<dbReference type="FunFam" id="3.40.50.300:FF:000151">
    <property type="entry name" value="Lipopolysaccharide ABC transporter ATP-binding protein"/>
    <property type="match status" value="1"/>
</dbReference>
<protein>
    <submittedName>
        <fullName evidence="5">LPS export ABC transporter ATP-binding protein</fullName>
    </submittedName>
</protein>
<accession>A0A936K5J8</accession>
<evidence type="ECO:0000259" key="4">
    <source>
        <dbReference type="PROSITE" id="PS50893"/>
    </source>
</evidence>
<reference evidence="5 6" key="1">
    <citation type="submission" date="2020-10" db="EMBL/GenBank/DDBJ databases">
        <title>Connecting structure to function with the recovery of over 1000 high-quality activated sludge metagenome-assembled genomes encoding full-length rRNA genes using long-read sequencing.</title>
        <authorList>
            <person name="Singleton C.M."/>
            <person name="Petriglieri F."/>
            <person name="Kristensen J.M."/>
            <person name="Kirkegaard R.H."/>
            <person name="Michaelsen T.Y."/>
            <person name="Andersen M.H."/>
            <person name="Karst S.M."/>
            <person name="Dueholm M.S."/>
            <person name="Nielsen P.H."/>
            <person name="Albertsen M."/>
        </authorList>
    </citation>
    <scope>NUCLEOTIDE SEQUENCE [LARGE SCALE GENOMIC DNA]</scope>
    <source>
        <strain evidence="5">OdNE_18-Q3-R46-58_MAXAC.008</strain>
    </source>
</reference>
<dbReference type="InterPro" id="IPR003439">
    <property type="entry name" value="ABC_transporter-like_ATP-bd"/>
</dbReference>
<name>A0A936K5J8_9BACT</name>
<dbReference type="Proteomes" id="UP000709959">
    <property type="component" value="Unassembled WGS sequence"/>
</dbReference>